<gene>
    <name evidence="1" type="ORF">R2601_03413</name>
</gene>
<dbReference type="AlphaFoldDB" id="Q0FWG3"/>
<proteinExistence type="predicted"/>
<sequence length="20" mass="2272">MKIDTLHCRTKCPRQAILSG</sequence>
<comment type="caution">
    <text evidence="1">The sequence shown here is derived from an EMBL/GenBank/DDBJ whole genome shotgun (WGS) entry which is preliminary data.</text>
</comment>
<protein>
    <submittedName>
        <fullName evidence="1">Uncharacterized protein</fullName>
    </submittedName>
</protein>
<dbReference type="EMBL" id="AATQ01000001">
    <property type="protein sequence ID" value="EAU48589.1"/>
    <property type="molecule type" value="Genomic_DNA"/>
</dbReference>
<organism evidence="1 2">
    <name type="scientific">Salipiger bermudensis (strain DSM 26914 / JCM 13377 / KCTC 12554 / HTCC2601)</name>
    <name type="common">Pelagibaca bermudensis</name>
    <dbReference type="NCBI Taxonomy" id="314265"/>
    <lineage>
        <taxon>Bacteria</taxon>
        <taxon>Pseudomonadati</taxon>
        <taxon>Pseudomonadota</taxon>
        <taxon>Alphaproteobacteria</taxon>
        <taxon>Rhodobacterales</taxon>
        <taxon>Roseobacteraceae</taxon>
        <taxon>Salipiger</taxon>
    </lineage>
</organism>
<evidence type="ECO:0000313" key="1">
    <source>
        <dbReference type="EMBL" id="EAU48589.1"/>
    </source>
</evidence>
<accession>Q0FWG3</accession>
<dbReference type="HOGENOM" id="CLU_3428288_0_0_5"/>
<keyword evidence="2" id="KW-1185">Reference proteome</keyword>
<name>Q0FWG3_SALBH</name>
<reference evidence="1 2" key="1">
    <citation type="journal article" date="2010" name="J. Bacteriol.">
        <title>Genome sequences of Pelagibaca bermudensis HTCC2601T and Maritimibacter alkaliphilus HTCC2654T, the type strains of two marine Roseobacter genera.</title>
        <authorList>
            <person name="Thrash J.C."/>
            <person name="Cho J.C."/>
            <person name="Ferriera S."/>
            <person name="Johnson J."/>
            <person name="Vergin K.L."/>
            <person name="Giovannoni S.J."/>
        </authorList>
    </citation>
    <scope>NUCLEOTIDE SEQUENCE [LARGE SCALE GENOMIC DNA]</scope>
    <source>
        <strain evidence="2">DSM 26914 / JCM 13377 / KCTC 12554 / HTCC2601</strain>
    </source>
</reference>
<evidence type="ECO:0000313" key="2">
    <source>
        <dbReference type="Proteomes" id="UP000006230"/>
    </source>
</evidence>
<dbReference type="Proteomes" id="UP000006230">
    <property type="component" value="Unassembled WGS sequence"/>
</dbReference>